<proteinExistence type="predicted"/>
<comment type="caution">
    <text evidence="1">The sequence shown here is derived from an EMBL/GenBank/DDBJ whole genome shotgun (WGS) entry which is preliminary data.</text>
</comment>
<protein>
    <submittedName>
        <fullName evidence="1">Uncharacterized protein</fullName>
    </submittedName>
</protein>
<reference evidence="1 2" key="1">
    <citation type="submission" date="2019-06" db="EMBL/GenBank/DDBJ databases">
        <title>Whole genome shotgun sequence of Streptomyces cacaoi subsp. cacaoi NBRC 12748.</title>
        <authorList>
            <person name="Hosoyama A."/>
            <person name="Uohara A."/>
            <person name="Ohji S."/>
            <person name="Ichikawa N."/>
        </authorList>
    </citation>
    <scope>NUCLEOTIDE SEQUENCE [LARGE SCALE GENOMIC DNA]</scope>
    <source>
        <strain evidence="1 2">NBRC 12748</strain>
    </source>
</reference>
<dbReference type="AlphaFoldDB" id="A0A4Y3R5B3"/>
<name>A0A4Y3R5B3_STRCI</name>
<gene>
    <name evidence="1" type="ORF">SCA03_53250</name>
</gene>
<accession>A0A4Y3R5B3</accession>
<dbReference type="EMBL" id="BJMM01000036">
    <property type="protein sequence ID" value="GEB52774.1"/>
    <property type="molecule type" value="Genomic_DNA"/>
</dbReference>
<keyword evidence="2" id="KW-1185">Reference proteome</keyword>
<organism evidence="1 2">
    <name type="scientific">Streptomyces cacaoi</name>
    <dbReference type="NCBI Taxonomy" id="1898"/>
    <lineage>
        <taxon>Bacteria</taxon>
        <taxon>Bacillati</taxon>
        <taxon>Actinomycetota</taxon>
        <taxon>Actinomycetes</taxon>
        <taxon>Kitasatosporales</taxon>
        <taxon>Streptomycetaceae</taxon>
        <taxon>Streptomyces</taxon>
    </lineage>
</organism>
<evidence type="ECO:0000313" key="2">
    <source>
        <dbReference type="Proteomes" id="UP000319210"/>
    </source>
</evidence>
<sequence>MHKNIGETATRCPRRLEACDFDGELIDRMEEYAYEVGQA</sequence>
<dbReference type="Proteomes" id="UP000319210">
    <property type="component" value="Unassembled WGS sequence"/>
</dbReference>
<evidence type="ECO:0000313" key="1">
    <source>
        <dbReference type="EMBL" id="GEB52774.1"/>
    </source>
</evidence>